<dbReference type="AlphaFoldDB" id="A0A8J4DNR4"/>
<organism evidence="7 8">
    <name type="scientific">Virgisporangium aliadipatigenens</name>
    <dbReference type="NCBI Taxonomy" id="741659"/>
    <lineage>
        <taxon>Bacteria</taxon>
        <taxon>Bacillati</taxon>
        <taxon>Actinomycetota</taxon>
        <taxon>Actinomycetes</taxon>
        <taxon>Micromonosporales</taxon>
        <taxon>Micromonosporaceae</taxon>
        <taxon>Virgisporangium</taxon>
    </lineage>
</organism>
<comment type="pathway">
    <text evidence="4">Cofactor biosynthesis; thiamine diphosphate biosynthesis; 4-amino-2-methyl-5-diphosphomethylpyrimidine from 5-amino-1-(5-phospho-D-ribosyl)imidazole: step 3/3.</text>
</comment>
<dbReference type="Proteomes" id="UP000619260">
    <property type="component" value="Unassembled WGS sequence"/>
</dbReference>
<evidence type="ECO:0000259" key="6">
    <source>
        <dbReference type="Pfam" id="PF08543"/>
    </source>
</evidence>
<evidence type="ECO:0000256" key="5">
    <source>
        <dbReference type="ARBA" id="ARBA00022977"/>
    </source>
</evidence>
<keyword evidence="5" id="KW-0784">Thiamine biosynthesis</keyword>
<evidence type="ECO:0000313" key="8">
    <source>
        <dbReference type="Proteomes" id="UP000619260"/>
    </source>
</evidence>
<dbReference type="InterPro" id="IPR004399">
    <property type="entry name" value="HMP/HMP-P_kinase_dom"/>
</dbReference>
<evidence type="ECO:0000256" key="3">
    <source>
        <dbReference type="ARBA" id="ARBA00003848"/>
    </source>
</evidence>
<feature type="domain" description="Pyridoxamine kinase/Phosphomethylpyrimidine kinase" evidence="6">
    <location>
        <begin position="9"/>
        <end position="253"/>
    </location>
</feature>
<dbReference type="GO" id="GO:0008902">
    <property type="term" value="F:hydroxymethylpyrimidine kinase activity"/>
    <property type="evidence" value="ECO:0007669"/>
    <property type="project" value="UniProtKB-EC"/>
</dbReference>
<accession>A0A8J4DNR4</accession>
<reference evidence="7" key="1">
    <citation type="submission" date="2021-01" db="EMBL/GenBank/DDBJ databases">
        <title>Whole genome shotgun sequence of Virgisporangium aliadipatigenens NBRC 105644.</title>
        <authorList>
            <person name="Komaki H."/>
            <person name="Tamura T."/>
        </authorList>
    </citation>
    <scope>NUCLEOTIDE SEQUENCE</scope>
    <source>
        <strain evidence="7">NBRC 105644</strain>
    </source>
</reference>
<dbReference type="UniPathway" id="UPA00060">
    <property type="reaction ID" value="UER00138"/>
</dbReference>
<gene>
    <name evidence="7" type="ORF">Val02_15950</name>
</gene>
<dbReference type="Gene3D" id="3.40.1190.20">
    <property type="match status" value="1"/>
</dbReference>
<dbReference type="InterPro" id="IPR029056">
    <property type="entry name" value="Ribokinase-like"/>
</dbReference>
<comment type="catalytic activity">
    <reaction evidence="2">
        <text>4-amino-2-methyl-5-(phosphooxymethyl)pyrimidine + ATP = 4-amino-2-methyl-5-(diphosphooxymethyl)pyrimidine + ADP</text>
        <dbReference type="Rhea" id="RHEA:19893"/>
        <dbReference type="ChEBI" id="CHEBI:30616"/>
        <dbReference type="ChEBI" id="CHEBI:57841"/>
        <dbReference type="ChEBI" id="CHEBI:58354"/>
        <dbReference type="ChEBI" id="CHEBI:456216"/>
        <dbReference type="EC" id="2.7.4.7"/>
    </reaction>
</comment>
<proteinExistence type="predicted"/>
<evidence type="ECO:0000256" key="4">
    <source>
        <dbReference type="ARBA" id="ARBA00004769"/>
    </source>
</evidence>
<dbReference type="GO" id="GO:0009229">
    <property type="term" value="P:thiamine diphosphate biosynthetic process"/>
    <property type="evidence" value="ECO:0007669"/>
    <property type="project" value="UniProtKB-UniPathway"/>
</dbReference>
<comment type="function">
    <text evidence="3">Catalyzes the phosphorylation of hydroxymethylpyrimidine phosphate (HMP-P) to HMP-PP, and of HMP to HMP-P.</text>
</comment>
<dbReference type="GO" id="GO:0009228">
    <property type="term" value="P:thiamine biosynthetic process"/>
    <property type="evidence" value="ECO:0007669"/>
    <property type="project" value="UniProtKB-KW"/>
</dbReference>
<dbReference type="InterPro" id="IPR013749">
    <property type="entry name" value="PM/HMP-P_kinase-1"/>
</dbReference>
<dbReference type="NCBIfam" id="TIGR00097">
    <property type="entry name" value="HMP-P_kinase"/>
    <property type="match status" value="1"/>
</dbReference>
<sequence>MVLTVGGSDCSGGSGVQADLKTLLALRVYGASAVTTVGVQNTRAAATLYAVPAEVLAGQLTAVLDDLPVLAVKTGLFPSADAVAVVTGRARSGGLPNLVVDPVLPDEGQGVSRRAVAAALDRLLPYALVATPNRDEASALLGWQVATPGDMARAAEELAARGPKCVVVTGGDLVTGTEALDAVWAGGEFRYMSAPRVAARNTRGSGDVFATAVAARLALGDGLLDALAFAKGLVARAISDAAGWRLGVGRGPLDVFGWSAG</sequence>
<evidence type="ECO:0000256" key="2">
    <source>
        <dbReference type="ARBA" id="ARBA00000565"/>
    </source>
</evidence>
<name>A0A8J4DNR4_9ACTN</name>
<evidence type="ECO:0000313" key="7">
    <source>
        <dbReference type="EMBL" id="GIJ44709.1"/>
    </source>
</evidence>
<comment type="catalytic activity">
    <reaction evidence="1">
        <text>4-amino-5-hydroxymethyl-2-methylpyrimidine + ATP = 4-amino-2-methyl-5-(phosphooxymethyl)pyrimidine + ADP + H(+)</text>
        <dbReference type="Rhea" id="RHEA:23096"/>
        <dbReference type="ChEBI" id="CHEBI:15378"/>
        <dbReference type="ChEBI" id="CHEBI:16892"/>
        <dbReference type="ChEBI" id="CHEBI:30616"/>
        <dbReference type="ChEBI" id="CHEBI:58354"/>
        <dbReference type="ChEBI" id="CHEBI:456216"/>
        <dbReference type="EC" id="2.7.1.49"/>
    </reaction>
</comment>
<keyword evidence="7" id="KW-0808">Transferase</keyword>
<evidence type="ECO:0000256" key="1">
    <source>
        <dbReference type="ARBA" id="ARBA00000151"/>
    </source>
</evidence>
<dbReference type="SUPFAM" id="SSF53613">
    <property type="entry name" value="Ribokinase-like"/>
    <property type="match status" value="1"/>
</dbReference>
<dbReference type="CDD" id="cd01169">
    <property type="entry name" value="HMPP_kinase"/>
    <property type="match status" value="1"/>
</dbReference>
<protein>
    <submittedName>
        <fullName evidence="7">Hydroxymethylpyrimidine/phosphomethylpyrimidine kinase</fullName>
    </submittedName>
</protein>
<dbReference type="GO" id="GO:0005829">
    <property type="term" value="C:cytosol"/>
    <property type="evidence" value="ECO:0007669"/>
    <property type="project" value="TreeGrafter"/>
</dbReference>
<comment type="caution">
    <text evidence="7">The sequence shown here is derived from an EMBL/GenBank/DDBJ whole genome shotgun (WGS) entry which is preliminary data.</text>
</comment>
<keyword evidence="7" id="KW-0418">Kinase</keyword>
<keyword evidence="8" id="KW-1185">Reference proteome</keyword>
<dbReference type="PANTHER" id="PTHR20858">
    <property type="entry name" value="PHOSPHOMETHYLPYRIMIDINE KINASE"/>
    <property type="match status" value="1"/>
</dbReference>
<dbReference type="Pfam" id="PF08543">
    <property type="entry name" value="Phos_pyr_kin"/>
    <property type="match status" value="1"/>
</dbReference>
<dbReference type="GO" id="GO:0008972">
    <property type="term" value="F:phosphomethylpyrimidine kinase activity"/>
    <property type="evidence" value="ECO:0007669"/>
    <property type="project" value="UniProtKB-EC"/>
</dbReference>
<dbReference type="PANTHER" id="PTHR20858:SF17">
    <property type="entry name" value="HYDROXYMETHYLPYRIMIDINE_PHOSPHOMETHYLPYRIMIDINE KINASE THI20-RELATED"/>
    <property type="match status" value="1"/>
</dbReference>
<dbReference type="EMBL" id="BOPF01000004">
    <property type="protein sequence ID" value="GIJ44709.1"/>
    <property type="molecule type" value="Genomic_DNA"/>
</dbReference>